<reference evidence="1" key="2">
    <citation type="submission" date="2020-05" db="UniProtKB">
        <authorList>
            <consortium name="EnsemblMetazoa"/>
        </authorList>
    </citation>
    <scope>IDENTIFICATION</scope>
    <source>
        <strain evidence="1">MINIMUS1</strain>
    </source>
</reference>
<dbReference type="Proteomes" id="UP000075920">
    <property type="component" value="Unassembled WGS sequence"/>
</dbReference>
<accession>A0A182W4H6</accession>
<dbReference type="EnsemblMetazoa" id="AMIN005239-RA">
    <property type="protein sequence ID" value="AMIN005239-PA"/>
    <property type="gene ID" value="AMIN005239"/>
</dbReference>
<organism evidence="1 2">
    <name type="scientific">Anopheles minimus</name>
    <dbReference type="NCBI Taxonomy" id="112268"/>
    <lineage>
        <taxon>Eukaryota</taxon>
        <taxon>Metazoa</taxon>
        <taxon>Ecdysozoa</taxon>
        <taxon>Arthropoda</taxon>
        <taxon>Hexapoda</taxon>
        <taxon>Insecta</taxon>
        <taxon>Pterygota</taxon>
        <taxon>Neoptera</taxon>
        <taxon>Endopterygota</taxon>
        <taxon>Diptera</taxon>
        <taxon>Nematocera</taxon>
        <taxon>Culicoidea</taxon>
        <taxon>Culicidae</taxon>
        <taxon>Anophelinae</taxon>
        <taxon>Anopheles</taxon>
    </lineage>
</organism>
<evidence type="ECO:0000313" key="2">
    <source>
        <dbReference type="Proteomes" id="UP000075920"/>
    </source>
</evidence>
<evidence type="ECO:0000313" key="1">
    <source>
        <dbReference type="EnsemblMetazoa" id="AMIN005239-PA"/>
    </source>
</evidence>
<name>A0A182W4H6_9DIPT</name>
<reference evidence="2" key="1">
    <citation type="submission" date="2013-03" db="EMBL/GenBank/DDBJ databases">
        <title>The Genome Sequence of Anopheles minimus MINIMUS1.</title>
        <authorList>
            <consortium name="The Broad Institute Genomics Platform"/>
            <person name="Neafsey D.E."/>
            <person name="Walton C."/>
            <person name="Walker B."/>
            <person name="Young S.K."/>
            <person name="Zeng Q."/>
            <person name="Gargeya S."/>
            <person name="Fitzgerald M."/>
            <person name="Haas B."/>
            <person name="Abouelleil A."/>
            <person name="Allen A.W."/>
            <person name="Alvarado L."/>
            <person name="Arachchi H.M."/>
            <person name="Berlin A.M."/>
            <person name="Chapman S.B."/>
            <person name="Gainer-Dewar J."/>
            <person name="Goldberg J."/>
            <person name="Griggs A."/>
            <person name="Gujja S."/>
            <person name="Hansen M."/>
            <person name="Howarth C."/>
            <person name="Imamovic A."/>
            <person name="Ireland A."/>
            <person name="Larimer J."/>
            <person name="McCowan C."/>
            <person name="Murphy C."/>
            <person name="Pearson M."/>
            <person name="Poon T.W."/>
            <person name="Priest M."/>
            <person name="Roberts A."/>
            <person name="Saif S."/>
            <person name="Shea T."/>
            <person name="Sisk P."/>
            <person name="Sykes S."/>
            <person name="Wortman J."/>
            <person name="Nusbaum C."/>
            <person name="Birren B."/>
        </authorList>
    </citation>
    <scope>NUCLEOTIDE SEQUENCE [LARGE SCALE GENOMIC DNA]</scope>
    <source>
        <strain evidence="2">MINIMUS1</strain>
    </source>
</reference>
<proteinExistence type="predicted"/>
<dbReference type="AlphaFoldDB" id="A0A182W4H6"/>
<sequence length="96" mass="10137">MANVAEPKACRREGGGYCPFGTVGLCFVQSRQCCLMLGPGMQCPDTATASFFSLFAQSPLRQRLVAATVFDTGTLGGTGPGRVEQLTRCCFFTSGV</sequence>
<dbReference type="VEuPathDB" id="VectorBase:AMIN005239"/>
<protein>
    <submittedName>
        <fullName evidence="1">Uncharacterized protein</fullName>
    </submittedName>
</protein>
<keyword evidence="2" id="KW-1185">Reference proteome</keyword>